<accession>A0A075GKS9</accession>
<sequence>MEHELFFDGNLKEYSWAIKTEKEVVNQIREHPPAYLSGGKLGIRNNEESRFVALHVGIYWGLGVFIIKDFDKIHVMCDSKEMYEILIQQDKTKNQIIDDKIHFINQLVGHRNLKLEYHLINPTKNIATEHLSGKNKTSASKDSRDFV</sequence>
<reference evidence="1" key="1">
    <citation type="journal article" date="2014" name="Genome Biol. Evol.">
        <title>Pangenome evidence for extensive interdomain horizontal transfer affecting lineage core and shell genes in uncultured planktonic thaumarchaeota and euryarchaeota.</title>
        <authorList>
            <person name="Deschamps P."/>
            <person name="Zivanovic Y."/>
            <person name="Moreira D."/>
            <person name="Rodriguez-Valera F."/>
            <person name="Lopez-Garcia P."/>
        </authorList>
    </citation>
    <scope>NUCLEOTIDE SEQUENCE</scope>
</reference>
<dbReference type="AlphaFoldDB" id="A0A075GKS9"/>
<organism evidence="1">
    <name type="scientific">uncultured marine thaumarchaeote KM3_175_B03</name>
    <dbReference type="NCBI Taxonomy" id="1456052"/>
    <lineage>
        <taxon>Archaea</taxon>
        <taxon>Nitrososphaerota</taxon>
        <taxon>environmental samples</taxon>
    </lineage>
</organism>
<evidence type="ECO:0000313" key="1">
    <source>
        <dbReference type="EMBL" id="AIF04519.1"/>
    </source>
</evidence>
<dbReference type="EMBL" id="KF900710">
    <property type="protein sequence ID" value="AIF04519.1"/>
    <property type="molecule type" value="Genomic_DNA"/>
</dbReference>
<evidence type="ECO:0008006" key="2">
    <source>
        <dbReference type="Google" id="ProtNLM"/>
    </source>
</evidence>
<protein>
    <recommendedName>
        <fullName evidence="2">RNase H type-1 domain-containing protein</fullName>
    </recommendedName>
</protein>
<proteinExistence type="predicted"/>
<name>A0A075GKS9_9ARCH</name>